<evidence type="ECO:0000256" key="2">
    <source>
        <dbReference type="ARBA" id="ARBA00023136"/>
    </source>
</evidence>
<organism evidence="4">
    <name type="scientific">hydrothermal vent metagenome</name>
    <dbReference type="NCBI Taxonomy" id="652676"/>
    <lineage>
        <taxon>unclassified sequences</taxon>
        <taxon>metagenomes</taxon>
        <taxon>ecological metagenomes</taxon>
    </lineage>
</organism>
<evidence type="ECO:0000256" key="1">
    <source>
        <dbReference type="ARBA" id="ARBA00022729"/>
    </source>
</evidence>
<dbReference type="PANTHER" id="PTHR38098">
    <property type="entry name" value="LPS-ASSEMBLY LIPOPROTEIN LPTE"/>
    <property type="match status" value="1"/>
</dbReference>
<reference evidence="4" key="1">
    <citation type="submission" date="2018-06" db="EMBL/GenBank/DDBJ databases">
        <authorList>
            <person name="Zhirakovskaya E."/>
        </authorList>
    </citation>
    <scope>NUCLEOTIDE SEQUENCE</scope>
</reference>
<gene>
    <name evidence="4" type="ORF">MNBD_GAMMA09-1728</name>
</gene>
<dbReference type="GO" id="GO:1990351">
    <property type="term" value="C:transporter complex"/>
    <property type="evidence" value="ECO:0007669"/>
    <property type="project" value="TreeGrafter"/>
</dbReference>
<dbReference type="GO" id="GO:0019867">
    <property type="term" value="C:outer membrane"/>
    <property type="evidence" value="ECO:0007669"/>
    <property type="project" value="InterPro"/>
</dbReference>
<name>A0A3B0YM46_9ZZZZ</name>
<keyword evidence="2" id="KW-0472">Membrane</keyword>
<dbReference type="Gene3D" id="3.30.160.150">
    <property type="entry name" value="Lipoprotein like domain"/>
    <property type="match status" value="1"/>
</dbReference>
<dbReference type="GO" id="GO:0043165">
    <property type="term" value="P:Gram-negative-bacterium-type cell outer membrane assembly"/>
    <property type="evidence" value="ECO:0007669"/>
    <property type="project" value="InterPro"/>
</dbReference>
<sequence>MYRRLNSAVVLKTIRLWLASLLCLLLINSCGFKLRGAYHLPEAMQITYIEASQSKSDFIRSLKRRLKSSDIAVVDAASDTAAVLKIFNEKKSKRIISVDSKGRAREYALLYSVSFSVKALKKDFEINEQVIQIEREFVFDTEDVLGNSREETKLYQEMEQDIIRLLLLRLQSKAQNPTQTAGKAKAEP</sequence>
<dbReference type="PANTHER" id="PTHR38098:SF1">
    <property type="entry name" value="LPS-ASSEMBLY LIPOPROTEIN LPTE"/>
    <property type="match status" value="1"/>
</dbReference>
<keyword evidence="1" id="KW-0732">Signal</keyword>
<dbReference type="HAMAP" id="MF_01186">
    <property type="entry name" value="LPS_assembly_LptE"/>
    <property type="match status" value="1"/>
</dbReference>
<dbReference type="AlphaFoldDB" id="A0A3B0YM46"/>
<dbReference type="EMBL" id="UOFI01000185">
    <property type="protein sequence ID" value="VAW70004.1"/>
    <property type="molecule type" value="Genomic_DNA"/>
</dbReference>
<keyword evidence="3" id="KW-0998">Cell outer membrane</keyword>
<dbReference type="GO" id="GO:0015920">
    <property type="term" value="P:lipopolysaccharide transport"/>
    <property type="evidence" value="ECO:0007669"/>
    <property type="project" value="TreeGrafter"/>
</dbReference>
<evidence type="ECO:0000313" key="4">
    <source>
        <dbReference type="EMBL" id="VAW70004.1"/>
    </source>
</evidence>
<dbReference type="InterPro" id="IPR007485">
    <property type="entry name" value="LPS_assembly_LptE"/>
</dbReference>
<proteinExistence type="inferred from homology"/>
<protein>
    <recommendedName>
        <fullName evidence="5">LPS-assembly lipoprotein LptE</fullName>
    </recommendedName>
</protein>
<dbReference type="GO" id="GO:0001530">
    <property type="term" value="F:lipopolysaccharide binding"/>
    <property type="evidence" value="ECO:0007669"/>
    <property type="project" value="TreeGrafter"/>
</dbReference>
<dbReference type="Pfam" id="PF04390">
    <property type="entry name" value="LptE"/>
    <property type="match status" value="1"/>
</dbReference>
<evidence type="ECO:0008006" key="5">
    <source>
        <dbReference type="Google" id="ProtNLM"/>
    </source>
</evidence>
<accession>A0A3B0YM46</accession>
<evidence type="ECO:0000256" key="3">
    <source>
        <dbReference type="ARBA" id="ARBA00023237"/>
    </source>
</evidence>